<evidence type="ECO:0000313" key="4">
    <source>
        <dbReference type="EMBL" id="EFQ36792.1"/>
    </source>
</evidence>
<dbReference type="eggNOG" id="KOG3105">
    <property type="taxonomic scope" value="Eukaryota"/>
</dbReference>
<dbReference type="VEuPathDB" id="FungiDB:GLRG_11939"/>
<evidence type="ECO:0000256" key="1">
    <source>
        <dbReference type="SAM" id="MobiDB-lite"/>
    </source>
</evidence>
<feature type="chain" id="PRO_5005673465" evidence="2">
    <location>
        <begin position="21"/>
        <end position="242"/>
    </location>
</feature>
<dbReference type="RefSeq" id="XP_008100812.1">
    <property type="nucleotide sequence ID" value="XM_008102621.1"/>
</dbReference>
<dbReference type="EMBL" id="GG697541">
    <property type="protein sequence ID" value="EFQ36792.1"/>
    <property type="molecule type" value="Genomic_DNA"/>
</dbReference>
<accession>E3R104</accession>
<protein>
    <submittedName>
        <fullName evidence="4">Transposase</fullName>
    </submittedName>
</protein>
<dbReference type="GeneID" id="24417302"/>
<feature type="compositionally biased region" description="Acidic residues" evidence="1">
    <location>
        <begin position="221"/>
        <end position="231"/>
    </location>
</feature>
<dbReference type="InterPro" id="IPR004875">
    <property type="entry name" value="DDE_SF_endonuclease_dom"/>
</dbReference>
<evidence type="ECO:0000313" key="5">
    <source>
        <dbReference type="Proteomes" id="UP000008782"/>
    </source>
</evidence>
<dbReference type="OrthoDB" id="4839903at2759"/>
<name>E3R104_COLGM</name>
<dbReference type="Pfam" id="PF03184">
    <property type="entry name" value="DDE_1"/>
    <property type="match status" value="1"/>
</dbReference>
<dbReference type="AlphaFoldDB" id="E3R104"/>
<gene>
    <name evidence="4" type="ORF">GLRG_11939</name>
</gene>
<feature type="region of interest" description="Disordered" evidence="1">
    <location>
        <begin position="187"/>
        <end position="242"/>
    </location>
</feature>
<dbReference type="HOGENOM" id="CLU_1147117_0_0_1"/>
<evidence type="ECO:0000256" key="2">
    <source>
        <dbReference type="SAM" id="SignalP"/>
    </source>
</evidence>
<dbReference type="STRING" id="645133.E3R104"/>
<keyword evidence="2" id="KW-0732">Signal</keyword>
<evidence type="ECO:0000259" key="3">
    <source>
        <dbReference type="Pfam" id="PF03184"/>
    </source>
</evidence>
<reference evidence="5" key="1">
    <citation type="journal article" date="2012" name="Nat. Genet.">
        <title>Lifestyle transitions in plant pathogenic Colletotrichum fungi deciphered by genome and transcriptome analyses.</title>
        <authorList>
            <person name="O'Connell R.J."/>
            <person name="Thon M.R."/>
            <person name="Hacquard S."/>
            <person name="Amyotte S.G."/>
            <person name="Kleemann J."/>
            <person name="Torres M.F."/>
            <person name="Damm U."/>
            <person name="Buiate E.A."/>
            <person name="Epstein L."/>
            <person name="Alkan N."/>
            <person name="Altmueller J."/>
            <person name="Alvarado-Balderrama L."/>
            <person name="Bauser C.A."/>
            <person name="Becker C."/>
            <person name="Birren B.W."/>
            <person name="Chen Z."/>
            <person name="Choi J."/>
            <person name="Crouch J.A."/>
            <person name="Duvick J.P."/>
            <person name="Farman M.A."/>
            <person name="Gan P."/>
            <person name="Heiman D."/>
            <person name="Henrissat B."/>
            <person name="Howard R.J."/>
            <person name="Kabbage M."/>
            <person name="Koch C."/>
            <person name="Kracher B."/>
            <person name="Kubo Y."/>
            <person name="Law A.D."/>
            <person name="Lebrun M.-H."/>
            <person name="Lee Y.-H."/>
            <person name="Miyara I."/>
            <person name="Moore N."/>
            <person name="Neumann U."/>
            <person name="Nordstroem K."/>
            <person name="Panaccione D.G."/>
            <person name="Panstruga R."/>
            <person name="Place M."/>
            <person name="Proctor R.H."/>
            <person name="Prusky D."/>
            <person name="Rech G."/>
            <person name="Reinhardt R."/>
            <person name="Rollins J.A."/>
            <person name="Rounsley S."/>
            <person name="Schardl C.L."/>
            <person name="Schwartz D.C."/>
            <person name="Shenoy N."/>
            <person name="Shirasu K."/>
            <person name="Sikhakolli U.R."/>
            <person name="Stueber K."/>
            <person name="Sukno S.A."/>
            <person name="Sweigard J.A."/>
            <person name="Takano Y."/>
            <person name="Takahara H."/>
            <person name="Trail F."/>
            <person name="van der Does H.C."/>
            <person name="Voll L.M."/>
            <person name="Will I."/>
            <person name="Young S."/>
            <person name="Zeng Q."/>
            <person name="Zhang J."/>
            <person name="Zhou S."/>
            <person name="Dickman M.B."/>
            <person name="Schulze-Lefert P."/>
            <person name="Ver Loren van Themaat E."/>
            <person name="Ma L.-J."/>
            <person name="Vaillancourt L.J."/>
        </authorList>
    </citation>
    <scope>NUCLEOTIDE SEQUENCE [LARGE SCALE GENOMIC DNA]</scope>
    <source>
        <strain evidence="5">M1.001 / M2 / FGSC 10212</strain>
    </source>
</reference>
<dbReference type="GO" id="GO:0003676">
    <property type="term" value="F:nucleic acid binding"/>
    <property type="evidence" value="ECO:0007669"/>
    <property type="project" value="InterPro"/>
</dbReference>
<proteinExistence type="predicted"/>
<organism evidence="5">
    <name type="scientific">Colletotrichum graminicola (strain M1.001 / M2 / FGSC 10212)</name>
    <name type="common">Maize anthracnose fungus</name>
    <name type="synonym">Glomerella graminicola</name>
    <dbReference type="NCBI Taxonomy" id="645133"/>
    <lineage>
        <taxon>Eukaryota</taxon>
        <taxon>Fungi</taxon>
        <taxon>Dikarya</taxon>
        <taxon>Ascomycota</taxon>
        <taxon>Pezizomycotina</taxon>
        <taxon>Sordariomycetes</taxon>
        <taxon>Hypocreomycetidae</taxon>
        <taxon>Glomerellales</taxon>
        <taxon>Glomerellaceae</taxon>
        <taxon>Colletotrichum</taxon>
        <taxon>Colletotrichum graminicola species complex</taxon>
    </lineage>
</organism>
<sequence length="242" mass="27422">MWKCWRHNIYLLFLPPHSSAVLQPLDVAVFSLLKQAFCKEVVYLDGWLTDPTIAGRRAFLECYFKARKISTTSQNIRSGWRAAGSWPVAMRRPLSNPLIAKAQQTTSQTSQPSSQRWDEAVSIVPWSTPHRSADLRHQLHQLTQLGQDGLDTHTIRHLCKKVQMGYGEQASRLALLERQVSALQAKLEDQRSRKSKKVPLSPNSTFATIGHIQRTRNTDTGDTDSPDESSEAENCIWMSDKP</sequence>
<keyword evidence="5" id="KW-1185">Reference proteome</keyword>
<dbReference type="Proteomes" id="UP000008782">
    <property type="component" value="Unassembled WGS sequence"/>
</dbReference>
<feature type="signal peptide" evidence="2">
    <location>
        <begin position="1"/>
        <end position="20"/>
    </location>
</feature>
<feature type="domain" description="DDE-1" evidence="3">
    <location>
        <begin position="3"/>
        <end position="80"/>
    </location>
</feature>